<organism evidence="2 3">
    <name type="scientific">Puccinia graminis f. sp. tritici</name>
    <dbReference type="NCBI Taxonomy" id="56615"/>
    <lineage>
        <taxon>Eukaryota</taxon>
        <taxon>Fungi</taxon>
        <taxon>Dikarya</taxon>
        <taxon>Basidiomycota</taxon>
        <taxon>Pucciniomycotina</taxon>
        <taxon>Pucciniomycetes</taxon>
        <taxon>Pucciniales</taxon>
        <taxon>Pucciniaceae</taxon>
        <taxon>Puccinia</taxon>
    </lineage>
</organism>
<protein>
    <submittedName>
        <fullName evidence="2">Uncharacterized protein</fullName>
    </submittedName>
</protein>
<proteinExistence type="predicted"/>
<name>A0A5B0RZ21_PUCGR</name>
<reference evidence="2 3" key="1">
    <citation type="submission" date="2019-05" db="EMBL/GenBank/DDBJ databases">
        <title>Emergence of the Ug99 lineage of the wheat stem rust pathogen through somatic hybridization.</title>
        <authorList>
            <person name="Li F."/>
            <person name="Upadhyaya N.M."/>
            <person name="Sperschneider J."/>
            <person name="Matny O."/>
            <person name="Nguyen-Phuc H."/>
            <person name="Mago R."/>
            <person name="Raley C."/>
            <person name="Miller M.E."/>
            <person name="Silverstein K.A.T."/>
            <person name="Henningsen E."/>
            <person name="Hirsch C.D."/>
            <person name="Visser B."/>
            <person name="Pretorius Z.A."/>
            <person name="Steffenson B.J."/>
            <person name="Schwessinger B."/>
            <person name="Dodds P.N."/>
            <person name="Figueroa M."/>
        </authorList>
    </citation>
    <scope>NUCLEOTIDE SEQUENCE [LARGE SCALE GENOMIC DNA]</scope>
    <source>
        <strain evidence="2 3">Ug99</strain>
    </source>
</reference>
<dbReference type="EMBL" id="VDEP01000109">
    <property type="protein sequence ID" value="KAA1130419.1"/>
    <property type="molecule type" value="Genomic_DNA"/>
</dbReference>
<feature type="compositionally biased region" description="Acidic residues" evidence="1">
    <location>
        <begin position="409"/>
        <end position="419"/>
    </location>
</feature>
<evidence type="ECO:0000256" key="1">
    <source>
        <dbReference type="SAM" id="MobiDB-lite"/>
    </source>
</evidence>
<dbReference type="AlphaFoldDB" id="A0A5B0RZ21"/>
<evidence type="ECO:0000313" key="2">
    <source>
        <dbReference type="EMBL" id="KAA1130419.1"/>
    </source>
</evidence>
<dbReference type="Proteomes" id="UP000325313">
    <property type="component" value="Unassembled WGS sequence"/>
</dbReference>
<comment type="caution">
    <text evidence="2">The sequence shown here is derived from an EMBL/GenBank/DDBJ whole genome shotgun (WGS) entry which is preliminary data.</text>
</comment>
<sequence>MAVQRRHETNTILSELLGKPNPHHQNRTNFTINFFKAQWASQKDFRANHTAAEDGRKSRLVALYKRQSALQEMRERLQEAPNHVENRDAAVQLMDSILENMSIVSQELDELTRSGAFNVPDPEEQRLRLLLWDAKAELYVQAVQLCAESQPLRDSHIMGSHLGTEGKERIFKAMRNRRPAVKKLLDAFNTQYQEFKLKYPNQNVSDSHPHPLTYEVFSSWPLDHQFWNDSLYYHSDEPWSIDPDVRAGINCILVLNRVQEEFELIAQELARAIGWAIEYYNQVSDKIQSIASCMQVINDQGEVREDFINNLPMDGMNAVEKYRVIGDELRARLALHAVVVEEWSDDIIWLWDRCQPINNRGHISQWHDLLAEVKRNQPPTLPESPDIHTTLQDIDDGLEEIIINGHLDDGEDAEENLMTDDDHMSNTT</sequence>
<evidence type="ECO:0000313" key="3">
    <source>
        <dbReference type="Proteomes" id="UP000325313"/>
    </source>
</evidence>
<dbReference type="PANTHER" id="PTHR33096:SF1">
    <property type="entry name" value="CXC1-LIKE CYSTEINE CLUSTER ASSOCIATED WITH KDZ TRANSPOSASES DOMAIN-CONTAINING PROTEIN"/>
    <property type="match status" value="1"/>
</dbReference>
<feature type="region of interest" description="Disordered" evidence="1">
    <location>
        <begin position="409"/>
        <end position="428"/>
    </location>
</feature>
<gene>
    <name evidence="2" type="ORF">PGTUg99_015687</name>
</gene>
<dbReference type="PANTHER" id="PTHR33096">
    <property type="entry name" value="CXC2 DOMAIN-CONTAINING PROTEIN"/>
    <property type="match status" value="1"/>
</dbReference>
<accession>A0A5B0RZ21</accession>